<evidence type="ECO:0000256" key="1">
    <source>
        <dbReference type="ARBA" id="ARBA00022801"/>
    </source>
</evidence>
<dbReference type="Pfam" id="PF03629">
    <property type="entry name" value="SASA"/>
    <property type="match status" value="1"/>
</dbReference>
<reference evidence="3 4" key="1">
    <citation type="submission" date="2020-05" db="EMBL/GenBank/DDBJ databases">
        <title>Genome sequencing of Spirosoma sp. TS118.</title>
        <authorList>
            <person name="Lee J.-H."/>
            <person name="Jeong S."/>
            <person name="Zhao L."/>
            <person name="Jung J.-H."/>
            <person name="Kim M.-K."/>
            <person name="Lim S."/>
        </authorList>
    </citation>
    <scope>NUCLEOTIDE SEQUENCE [LARGE SCALE GENOMIC DNA]</scope>
    <source>
        <strain evidence="3 4">TS118</strain>
    </source>
</reference>
<dbReference type="InterPro" id="IPR005181">
    <property type="entry name" value="SASA"/>
</dbReference>
<sequence>MFVFVSYRNSVRLFVFTLVFAGMAAVPGWGQAVVTLREWPARLQLYQRNPTTSQCNVAISGRVPAKTVTAISLVVYRNQQRQQYARTSPDSLTGSFAFSPLIKAELAEYSFRLFAHSSAGDSVQVAGRDSIVCGDVYLIMGQSNAIGRFDTNAYRNEFCRTFGVNQGDKPYNPADTAWCLTNTSEGINSLWGVELQRLICQQQGIPTAVINGAAGSTSLYNHTTRDAGQPDNLNTLYGRLLYRVRRAGVANQVQTMIWRQGEAEAAGNPDDYARLYPQLYSYWKQDYPNLKRVYHTQINLLTDASVRAGALRDYQRRSNELFPDNVSIATVGLPAYQGLHYGEAGYRQFGAELYRLVARDFYGSTDTSNIQSPNVRRIFYSTPDQSEITLEFEPGQVMHWPMDTILLSPANGGLFTQSLNNYIYTDYPNGETGLLKSVTEQGNRLILKLNKSVNARHLTYLPSSYRDSPVGFYTGPVIQNQRGMRALTFHQVSIAAPLPVAADLRAIPIDTSAIQLAWSETTPDVEQWLIERADSSGIFKLLARVPGSAKQYEDLRRSGQKDSLQLGAVYRYRVRSVGRQAEAAYSPVVSASLQLVLAVEEPRPLVSDTIFGPATLVYPNPASDQVWVRLPLDWYGDAVALTLTSEAGLVVLHRTERISAGATSVRFSVADLPTGVYILTMQHRLGGVRCRLVVSR</sequence>
<feature type="domain" description="Sialate O-acetylesterase" evidence="2">
    <location>
        <begin position="135"/>
        <end position="355"/>
    </location>
</feature>
<evidence type="ECO:0000313" key="3">
    <source>
        <dbReference type="EMBL" id="QJW89167.1"/>
    </source>
</evidence>
<evidence type="ECO:0000313" key="4">
    <source>
        <dbReference type="Proteomes" id="UP000502756"/>
    </source>
</evidence>
<dbReference type="Proteomes" id="UP000502756">
    <property type="component" value="Chromosome"/>
</dbReference>
<keyword evidence="4" id="KW-1185">Reference proteome</keyword>
<evidence type="ECO:0000259" key="2">
    <source>
        <dbReference type="Pfam" id="PF03629"/>
    </source>
</evidence>
<dbReference type="InterPro" id="IPR013783">
    <property type="entry name" value="Ig-like_fold"/>
</dbReference>
<organism evidence="3 4">
    <name type="scientific">Spirosoma taeanense</name>
    <dbReference type="NCBI Taxonomy" id="2735870"/>
    <lineage>
        <taxon>Bacteria</taxon>
        <taxon>Pseudomonadati</taxon>
        <taxon>Bacteroidota</taxon>
        <taxon>Cytophagia</taxon>
        <taxon>Cytophagales</taxon>
        <taxon>Cytophagaceae</taxon>
        <taxon>Spirosoma</taxon>
    </lineage>
</organism>
<dbReference type="InterPro" id="IPR036514">
    <property type="entry name" value="SGNH_hydro_sf"/>
</dbReference>
<dbReference type="AlphaFoldDB" id="A0A6M5Y3M5"/>
<dbReference type="Gene3D" id="2.60.40.10">
    <property type="entry name" value="Immunoglobulins"/>
    <property type="match status" value="1"/>
</dbReference>
<protein>
    <submittedName>
        <fullName evidence="3">T9SS type A sorting domain-containing protein</fullName>
    </submittedName>
</protein>
<name>A0A6M5Y3M5_9BACT</name>
<dbReference type="KEGG" id="stae:HNV11_07055"/>
<accession>A0A6M5Y3M5</accession>
<gene>
    <name evidence="3" type="ORF">HNV11_07055</name>
</gene>
<proteinExistence type="predicted"/>
<dbReference type="SUPFAM" id="SSF52266">
    <property type="entry name" value="SGNH hydrolase"/>
    <property type="match status" value="1"/>
</dbReference>
<keyword evidence="1" id="KW-0378">Hydrolase</keyword>
<dbReference type="Gene3D" id="3.40.50.1110">
    <property type="entry name" value="SGNH hydrolase"/>
    <property type="match status" value="1"/>
</dbReference>
<dbReference type="GO" id="GO:0016788">
    <property type="term" value="F:hydrolase activity, acting on ester bonds"/>
    <property type="evidence" value="ECO:0007669"/>
    <property type="project" value="UniProtKB-ARBA"/>
</dbReference>
<dbReference type="EMBL" id="CP053435">
    <property type="protein sequence ID" value="QJW89167.1"/>
    <property type="molecule type" value="Genomic_DNA"/>
</dbReference>